<organism evidence="1 2">
    <name type="scientific">Artomyces pyxidatus</name>
    <dbReference type="NCBI Taxonomy" id="48021"/>
    <lineage>
        <taxon>Eukaryota</taxon>
        <taxon>Fungi</taxon>
        <taxon>Dikarya</taxon>
        <taxon>Basidiomycota</taxon>
        <taxon>Agaricomycotina</taxon>
        <taxon>Agaricomycetes</taxon>
        <taxon>Russulales</taxon>
        <taxon>Auriscalpiaceae</taxon>
        <taxon>Artomyces</taxon>
    </lineage>
</organism>
<accession>A0ACB8SFC0</accession>
<dbReference type="EMBL" id="MU277327">
    <property type="protein sequence ID" value="KAI0054948.1"/>
    <property type="molecule type" value="Genomic_DNA"/>
</dbReference>
<feature type="non-terminal residue" evidence="1">
    <location>
        <position position="1"/>
    </location>
</feature>
<evidence type="ECO:0000313" key="1">
    <source>
        <dbReference type="EMBL" id="KAI0054948.1"/>
    </source>
</evidence>
<comment type="caution">
    <text evidence="1">The sequence shown here is derived from an EMBL/GenBank/DDBJ whole genome shotgun (WGS) entry which is preliminary data.</text>
</comment>
<proteinExistence type="predicted"/>
<protein>
    <submittedName>
        <fullName evidence="1">Uncharacterized protein</fullName>
    </submittedName>
</protein>
<name>A0ACB8SFC0_9AGAM</name>
<evidence type="ECO:0000313" key="2">
    <source>
        <dbReference type="Proteomes" id="UP000814140"/>
    </source>
</evidence>
<gene>
    <name evidence="1" type="ORF">BV25DRAFT_1934405</name>
</gene>
<reference evidence="1" key="1">
    <citation type="submission" date="2021-03" db="EMBL/GenBank/DDBJ databases">
        <authorList>
            <consortium name="DOE Joint Genome Institute"/>
            <person name="Ahrendt S."/>
            <person name="Looney B.P."/>
            <person name="Miyauchi S."/>
            <person name="Morin E."/>
            <person name="Drula E."/>
            <person name="Courty P.E."/>
            <person name="Chicoki N."/>
            <person name="Fauchery L."/>
            <person name="Kohler A."/>
            <person name="Kuo A."/>
            <person name="Labutti K."/>
            <person name="Pangilinan J."/>
            <person name="Lipzen A."/>
            <person name="Riley R."/>
            <person name="Andreopoulos W."/>
            <person name="He G."/>
            <person name="Johnson J."/>
            <person name="Barry K.W."/>
            <person name="Grigoriev I.V."/>
            <person name="Nagy L."/>
            <person name="Hibbett D."/>
            <person name="Henrissat B."/>
            <person name="Matheny P.B."/>
            <person name="Labbe J."/>
            <person name="Martin F."/>
        </authorList>
    </citation>
    <scope>NUCLEOTIDE SEQUENCE</scope>
    <source>
        <strain evidence="1">HHB10654</strain>
    </source>
</reference>
<sequence>GATPQTLAGTHAIEAGAQQDEKLMRFARQRVFDSATTVEELLAAVLPEYRDVLREPFGVIVKHAESAISARAQVGRLEAHKQKGTFPPSFGSKSPPIQVNKAFEGTAKFAEAKASAATAHTVYLTATLESALRAKRDEVMHFENSLEHTTLWKGFVEVIDAQTAKIKSKSMVPKFAPNANGQIEFQGFEENPAVIIKHHQMLEDVMVCVQKILTIVENKASILRSKAEKKKQLHQELDVEMQDATSSGTAGPSIAKMVQQAVAAELAKKPKPGQKKGKPAKGSSSGKKTSSGKAKNNGQQKPYVPTATRKLPRVFKKTPKKNANQGGKKQVGKGKGRQT</sequence>
<reference evidence="1" key="2">
    <citation type="journal article" date="2022" name="New Phytol.">
        <title>Evolutionary transition to the ectomycorrhizal habit in the genomes of a hyperdiverse lineage of mushroom-forming fungi.</title>
        <authorList>
            <person name="Looney B."/>
            <person name="Miyauchi S."/>
            <person name="Morin E."/>
            <person name="Drula E."/>
            <person name="Courty P.E."/>
            <person name="Kohler A."/>
            <person name="Kuo A."/>
            <person name="LaButti K."/>
            <person name="Pangilinan J."/>
            <person name="Lipzen A."/>
            <person name="Riley R."/>
            <person name="Andreopoulos W."/>
            <person name="He G."/>
            <person name="Johnson J."/>
            <person name="Nolan M."/>
            <person name="Tritt A."/>
            <person name="Barry K.W."/>
            <person name="Grigoriev I.V."/>
            <person name="Nagy L.G."/>
            <person name="Hibbett D."/>
            <person name="Henrissat B."/>
            <person name="Matheny P.B."/>
            <person name="Labbe J."/>
            <person name="Martin F.M."/>
        </authorList>
    </citation>
    <scope>NUCLEOTIDE SEQUENCE</scope>
    <source>
        <strain evidence="1">HHB10654</strain>
    </source>
</reference>
<dbReference type="Proteomes" id="UP000814140">
    <property type="component" value="Unassembled WGS sequence"/>
</dbReference>
<keyword evidence="2" id="KW-1185">Reference proteome</keyword>